<feature type="compositionally biased region" description="Polar residues" evidence="2">
    <location>
        <begin position="160"/>
        <end position="173"/>
    </location>
</feature>
<keyword evidence="1" id="KW-0175">Coiled coil</keyword>
<feature type="coiled-coil region" evidence="1">
    <location>
        <begin position="929"/>
        <end position="1089"/>
    </location>
</feature>
<feature type="region of interest" description="Disordered" evidence="2">
    <location>
        <begin position="1"/>
        <end position="53"/>
    </location>
</feature>
<feature type="compositionally biased region" description="Low complexity" evidence="2">
    <location>
        <begin position="358"/>
        <end position="369"/>
    </location>
</feature>
<feature type="coiled-coil region" evidence="1">
    <location>
        <begin position="1535"/>
        <end position="1562"/>
    </location>
</feature>
<feature type="compositionally biased region" description="Polar residues" evidence="2">
    <location>
        <begin position="94"/>
        <end position="105"/>
    </location>
</feature>
<organism evidence="3 4">
    <name type="scientific">Pseudo-nitzschia multistriata</name>
    <dbReference type="NCBI Taxonomy" id="183589"/>
    <lineage>
        <taxon>Eukaryota</taxon>
        <taxon>Sar</taxon>
        <taxon>Stramenopiles</taxon>
        <taxon>Ochrophyta</taxon>
        <taxon>Bacillariophyta</taxon>
        <taxon>Bacillariophyceae</taxon>
        <taxon>Bacillariophycidae</taxon>
        <taxon>Bacillariales</taxon>
        <taxon>Bacillariaceae</taxon>
        <taxon>Pseudo-nitzschia</taxon>
    </lineage>
</organism>
<evidence type="ECO:0000313" key="4">
    <source>
        <dbReference type="Proteomes" id="UP000291116"/>
    </source>
</evidence>
<name>A0A448ZEM3_9STRA</name>
<evidence type="ECO:0000313" key="3">
    <source>
        <dbReference type="EMBL" id="VEU40446.1"/>
    </source>
</evidence>
<feature type="region of interest" description="Disordered" evidence="2">
    <location>
        <begin position="87"/>
        <end position="174"/>
    </location>
</feature>
<feature type="coiled-coil region" evidence="1">
    <location>
        <begin position="613"/>
        <end position="640"/>
    </location>
</feature>
<feature type="coiled-coil region" evidence="1">
    <location>
        <begin position="1296"/>
        <end position="1372"/>
    </location>
</feature>
<feature type="coiled-coil region" evidence="1">
    <location>
        <begin position="1143"/>
        <end position="1238"/>
    </location>
</feature>
<evidence type="ECO:0000256" key="1">
    <source>
        <dbReference type="SAM" id="Coils"/>
    </source>
</evidence>
<sequence length="1564" mass="178592">MKRFNTDRIRQRMREQNERFPSSKGKLLSSAPVRISVSPQSDKENIIPSINNRSKTNISNVPINSAENDNIKPRKFPQLSISVTMSEGDEDQGIPTTDVVQNETSRVSDDGDDSTVPSVWAMMEHYQSPSKDRDSRSDEVASSKKSLAIVEDDCERPSTKGRSPNSVGSSLCSVGTHKTPFQKNDNENYVKPKMLPEAIDALEQKDAIKVPSKIHWLQDDGELVQSSFYSQGEVSDIAHLDEIETSNNDLSTVDEEDQGEIFRPDTAASSVEQAVSTSTINFENLRNRTIQPTPARVRQEWVASEDDEDLSSHPGSLLQESMIHSLHLSLHGDSRGAAEKPSHVPFLHVQTDDISQHSISSPKESTSESNVKCIESSGAPTASGSDQERDKSQVPEENTAYLDRLGELESSLRMRQNNTDEVQGRLRERVLELEQALKLTVATPRGTIVDENPLKTLLDRNQTLVKEVRFADQTCVELSSKLSELQTLNGRLKKQVVALEQEKEELQNQVGTKEETRSKQLLEKDQTIERLKEDLAMANKKLAAKTLDEKNTQAVMKKAFESLGLSDDALGYSIASSIVSEQDSIAQDHSLCRQTLEQQVEVMLECAKKGQQVQQMAQKSDELRAENDALKSELNQLRARKASGAITPMDNSNEMLQTTRENEFLGRQLGIVQERLDQTQSKLRDECHRSESLKVHLVRSMDTYEGLIEPFERRLIEATKFSHKFEGIGNVDEDLLSLEKEFGQIKVSISLMKRESELFLTTSTSNFETISDLDQNKQIVTMAKATFSRLGQHYKQLEIDVEKMVEGFSDRLDCLSETVSHLRSSLLFEKESVSSCESNTAAEMERDVIQNHLQQGTTIDVIKSTIPTPKSRISDEDEMYTLMEEARIPRTDEISISSDLDDISRLLHDDMTLESIVRTGSVFTSTSNMDMFKDSLETAMNECKRVKERSIKLKEQIESQNDTIQKLEQENGKLSLAISRRNEEYCLVEKALQEAKEEIEGLRCTVASIQSDNEAHCLQMNEQKRESTVIVEENDRLMKSVVQIQKQKETFEARINECEKSLALTKAELECATSSCDEYKERFEDLQAHFSTKIYKVTEQKELESAETRRALQVALHESCELKRLHHEAVTKLSKEVESKLRLEALVNELQNYKMQVQSDLEDRTLESQFAYEDMRKERAELKSKLSQSEKEATSLKELYANLKGRMQMQIEESSRKIQEIETQKSSLLSNIHKMTDKRIAFHGLIADLQCCKDLKEYFISKENNSVSLNKFESAMNEIDCWNSIIPLITDEIESMHHTSKRIPDLKDEIEQLNDNLSKYEIRQTDQMKHAKDQSTQNEKLFDLLRQAEEEMERSSLQIQEMSEAMVAMQQREYEANHKFKVMESELCQLKTQSKTSAIENNEEFAKMKSLLLDTSATLEKKDSQMMEMNSQMNNLKSEVNEVTALLRSKDAEEHSLRVNIESCEKKNARLREYIRKLTNKCEEWEGSYDRQSRAIERLQEKNTRIKEKACDIAGRYRALVADVNRRKKMHKHDREKWSNERSNLTNVHAALEQELEQIAKELA</sequence>
<feature type="coiled-coil region" evidence="1">
    <location>
        <begin position="1419"/>
        <end position="1509"/>
    </location>
</feature>
<evidence type="ECO:0000256" key="2">
    <source>
        <dbReference type="SAM" id="MobiDB-lite"/>
    </source>
</evidence>
<accession>A0A448ZEM3</accession>
<reference evidence="3 4" key="1">
    <citation type="submission" date="2019-01" db="EMBL/GenBank/DDBJ databases">
        <authorList>
            <person name="Ferrante I. M."/>
        </authorList>
    </citation>
    <scope>NUCLEOTIDE SEQUENCE [LARGE SCALE GENOMIC DNA]</scope>
    <source>
        <strain evidence="3 4">B856</strain>
    </source>
</reference>
<keyword evidence="4" id="KW-1185">Reference proteome</keyword>
<feature type="compositionally biased region" description="Basic and acidic residues" evidence="2">
    <location>
        <begin position="1"/>
        <end position="18"/>
    </location>
</feature>
<feature type="coiled-coil region" evidence="1">
    <location>
        <begin position="482"/>
        <end position="548"/>
    </location>
</feature>
<proteinExistence type="predicted"/>
<dbReference type="EMBL" id="CAACVS010000280">
    <property type="protein sequence ID" value="VEU40446.1"/>
    <property type="molecule type" value="Genomic_DNA"/>
</dbReference>
<protein>
    <submittedName>
        <fullName evidence="3">Uncharacterized protein</fullName>
    </submittedName>
</protein>
<gene>
    <name evidence="3" type="ORF">PSNMU_V1.4_AUG-EV-PASAV3_0073450</name>
</gene>
<dbReference type="OrthoDB" id="49690at2759"/>
<dbReference type="Proteomes" id="UP000291116">
    <property type="component" value="Unassembled WGS sequence"/>
</dbReference>
<feature type="region of interest" description="Disordered" evidence="2">
    <location>
        <begin position="354"/>
        <end position="398"/>
    </location>
</feature>
<feature type="compositionally biased region" description="Basic and acidic residues" evidence="2">
    <location>
        <begin position="130"/>
        <end position="142"/>
    </location>
</feature>